<feature type="domain" description="Myb/SANT-like" evidence="1">
    <location>
        <begin position="679"/>
        <end position="773"/>
    </location>
</feature>
<dbReference type="PANTHER" id="PTHR46929:SF8">
    <property type="entry name" value="MYB_SANT-LIKE DOMAIN-CONTAINING PROTEIN"/>
    <property type="match status" value="1"/>
</dbReference>
<comment type="caution">
    <text evidence="3">The sequence shown here is derived from an EMBL/GenBank/DDBJ whole genome shotgun (WGS) entry which is preliminary data.</text>
</comment>
<feature type="domain" description="Myb/SANT-like" evidence="1">
    <location>
        <begin position="221"/>
        <end position="315"/>
    </location>
</feature>
<dbReference type="InterPro" id="IPR056253">
    <property type="entry name" value="At2g29880-like_C"/>
</dbReference>
<feature type="domain" description="Myb/SANT-like" evidence="1">
    <location>
        <begin position="57"/>
        <end position="151"/>
    </location>
</feature>
<organism evidence="3 4">
    <name type="scientific">Turnera subulata</name>
    <dbReference type="NCBI Taxonomy" id="218843"/>
    <lineage>
        <taxon>Eukaryota</taxon>
        <taxon>Viridiplantae</taxon>
        <taxon>Streptophyta</taxon>
        <taxon>Embryophyta</taxon>
        <taxon>Tracheophyta</taxon>
        <taxon>Spermatophyta</taxon>
        <taxon>Magnoliopsida</taxon>
        <taxon>eudicotyledons</taxon>
        <taxon>Gunneridae</taxon>
        <taxon>Pentapetalae</taxon>
        <taxon>rosids</taxon>
        <taxon>fabids</taxon>
        <taxon>Malpighiales</taxon>
        <taxon>Passifloraceae</taxon>
        <taxon>Turnera</taxon>
    </lineage>
</organism>
<evidence type="ECO:0000259" key="1">
    <source>
        <dbReference type="Pfam" id="PF12776"/>
    </source>
</evidence>
<dbReference type="Pfam" id="PF24769">
    <property type="entry name" value="At2g29880_C"/>
    <property type="match status" value="1"/>
</dbReference>
<protein>
    <recommendedName>
        <fullName evidence="5">Myb/SANT-like domain-containing protein</fullName>
    </recommendedName>
</protein>
<feature type="domain" description="Myb/SANT-like" evidence="1">
    <location>
        <begin position="535"/>
        <end position="628"/>
    </location>
</feature>
<name>A0A9Q0FGE0_9ROSI</name>
<evidence type="ECO:0000313" key="4">
    <source>
        <dbReference type="Proteomes" id="UP001141552"/>
    </source>
</evidence>
<keyword evidence="4" id="KW-1185">Reference proteome</keyword>
<reference evidence="3" key="2">
    <citation type="journal article" date="2023" name="Plants (Basel)">
        <title>Annotation of the Turnera subulata (Passifloraceae) Draft Genome Reveals the S-Locus Evolved after the Divergence of Turneroideae from Passifloroideae in a Stepwise Manner.</title>
        <authorList>
            <person name="Henning P.M."/>
            <person name="Roalson E.H."/>
            <person name="Mir W."/>
            <person name="McCubbin A.G."/>
            <person name="Shore J.S."/>
        </authorList>
    </citation>
    <scope>NUCLEOTIDE SEQUENCE</scope>
    <source>
        <strain evidence="3">F60SS</strain>
    </source>
</reference>
<accession>A0A9Q0FGE0</accession>
<dbReference type="EMBL" id="JAKUCV010005674">
    <property type="protein sequence ID" value="KAJ4830304.1"/>
    <property type="molecule type" value="Genomic_DNA"/>
</dbReference>
<feature type="domain" description="At2g29880-like C-terminal" evidence="2">
    <location>
        <begin position="860"/>
        <end position="905"/>
    </location>
</feature>
<dbReference type="InterPro" id="IPR024752">
    <property type="entry name" value="Myb/SANT-like_dom"/>
</dbReference>
<feature type="domain" description="Myb/SANT-like" evidence="1">
    <location>
        <begin position="387"/>
        <end position="472"/>
    </location>
</feature>
<dbReference type="OrthoDB" id="1848055at2759"/>
<gene>
    <name evidence="3" type="ORF">Tsubulata_018238</name>
</gene>
<dbReference type="Proteomes" id="UP001141552">
    <property type="component" value="Unassembled WGS sequence"/>
</dbReference>
<evidence type="ECO:0000313" key="3">
    <source>
        <dbReference type="EMBL" id="KAJ4830304.1"/>
    </source>
</evidence>
<evidence type="ECO:0008006" key="5">
    <source>
        <dbReference type="Google" id="ProtNLM"/>
    </source>
</evidence>
<dbReference type="Pfam" id="PF12776">
    <property type="entry name" value="Myb_DNA-bind_3"/>
    <property type="match status" value="5"/>
</dbReference>
<reference evidence="3" key="1">
    <citation type="submission" date="2022-02" db="EMBL/GenBank/DDBJ databases">
        <authorList>
            <person name="Henning P.M."/>
            <person name="McCubbin A.G."/>
            <person name="Shore J.S."/>
        </authorList>
    </citation>
    <scope>NUCLEOTIDE SEQUENCE</scope>
    <source>
        <strain evidence="3">F60SS</strain>
        <tissue evidence="3">Leaves</tissue>
    </source>
</reference>
<sequence>MGTSSFVFVLLPRKQKCRKITAKFSIIQVESTEKTRVVGDKKMGAQVPQGIDQTLMTWTPMMEQYFVDLMLHQMSLGNRVGHAFNKQAWTDMLTAFNAEFRTEYGMDVLKIQHTNLWKQYIDVKNILEQHGFYWDASEKMVMASDDIWDSYIKVYPDAQCYRKKVLLNFANLCLIYSYEVADGRYSRSSHDMDMDDDIQGVNRGSKTGSFAPESVEHSKSNWSLVMDQYFVELMLDQIRKGNRSDKRFSIQAWKEMLALFNAKFSSQHGKTFLKRRYRKLLKYYADARSILQRKGFYWDEKQHKIMADDGVWDMYIKAHPDMHWFRKKTLPNYQDLSLVYESDLINGHGSLMHQENSFEDNILQGKDGDIGQEKDRLSSPGDSVEPYWTTAMDHYLIDLLQDQALRGNKIGQNLTAEAWIEIIRLFNEKFVVQYSQDIINSRYNFLRRQHNGVKVLLEQSEFSWDEIQEMVHPDALPYRNKSVSSYHKLCVIYGEESCNGGSGHRPHNLETDGQGAVFMINGEDGNCLANGPADWTLLMDRYFIDIMLEHVRRGSKISTILDNEALIDMVALFKENFRLQLDKDAIKERYRSLRKLFNDIKNLLCQRGFSWDDTRQLVRANDGVWDAYVEEHPGARTYRAKPQPNYDDLHLIYGKLASEETANLLGPAKPINSRNSTTYWTPPMDRFFIDLMLKHARQGSMVEQRLDEHAWTDMVAKFNAAFGSQHDKDVLKERFIILREQFNDMKKLVDQCGFAWDECQQMIIANNGTWDGYVKEFPDAWPYRNRTLPNYNDLFLIYGGKNRRNFPTCPDAVSEIAYPRRKRKSTPSSVVPLGKVRRHKKEQAGEDFGLSKNNVAIEVIVDALQAIPDMDDELFLESCKLLENDKIAEVFVAMDVNERRNWLFRKLWR</sequence>
<dbReference type="PANTHER" id="PTHR46929">
    <property type="entry name" value="EXPRESSED PROTEIN"/>
    <property type="match status" value="1"/>
</dbReference>
<dbReference type="AlphaFoldDB" id="A0A9Q0FGE0"/>
<proteinExistence type="predicted"/>
<evidence type="ECO:0000259" key="2">
    <source>
        <dbReference type="Pfam" id="PF24769"/>
    </source>
</evidence>